<dbReference type="PANTHER" id="PTHR43649:SF29">
    <property type="entry name" value="OSMOPROTECTIVE COMPOUNDS-BINDING PROTEIN GGTB"/>
    <property type="match status" value="1"/>
</dbReference>
<evidence type="ECO:0000256" key="1">
    <source>
        <dbReference type="ARBA" id="ARBA00008520"/>
    </source>
</evidence>
<dbReference type="Pfam" id="PF01547">
    <property type="entry name" value="SBP_bac_1"/>
    <property type="match status" value="1"/>
</dbReference>
<dbReference type="PANTHER" id="PTHR43649">
    <property type="entry name" value="ARABINOSE-BINDING PROTEIN-RELATED"/>
    <property type="match status" value="1"/>
</dbReference>
<evidence type="ECO:0000313" key="4">
    <source>
        <dbReference type="EMBL" id="CAA9471992.1"/>
    </source>
</evidence>
<evidence type="ECO:0000256" key="2">
    <source>
        <dbReference type="ARBA" id="ARBA00022448"/>
    </source>
</evidence>
<dbReference type="InterPro" id="IPR050490">
    <property type="entry name" value="Bact_solute-bd_prot1"/>
</dbReference>
<sequence>MTEQRTPVKRNRYTLQTLAALVLASVSLAGCGGDDTSTSEKATTTPAEKPAANVSGKLSVVGVWTAEEQKSFQAVLDGFERKFPKVTVKYNPAGDNVPTVLGTAVEGGNPPDLATVAQPGLIAELQEKDALKPLDFAKAELEANYPADFNKLGTIDGKAYSFVFKGANKSTVWFNVKAFEAAGVQPPKTFEELVQAAKTVKASGTPAYAVAGADGWTLTDLFENIYLRQAGPEKYDQLATHEIKWTDPSVKDALKMMTQVIGDDSNFAGGKSGALETDFPTAVSKVFADPAKAAMIIEGDFVPGVVAGKTDLEAKTGYDVFPFPTIGDAEGAVVGGGDSLVMFKDTPAGQELVKYLASPEAAEIWVRRGGFSSPNKNVPEDAYPDETTRTTATAIAQAKTFRFDMSDLAPASFGGTPGQGEWKILQDFLSKPTDVDGTATKLEASAAKAFK</sequence>
<evidence type="ECO:0000256" key="3">
    <source>
        <dbReference type="SAM" id="SignalP"/>
    </source>
</evidence>
<dbReference type="PROSITE" id="PS51257">
    <property type="entry name" value="PROKAR_LIPOPROTEIN"/>
    <property type="match status" value="1"/>
</dbReference>
<dbReference type="Gene3D" id="3.40.190.10">
    <property type="entry name" value="Periplasmic binding protein-like II"/>
    <property type="match status" value="2"/>
</dbReference>
<feature type="signal peptide" evidence="3">
    <location>
        <begin position="1"/>
        <end position="29"/>
    </location>
</feature>
<dbReference type="InterPro" id="IPR006059">
    <property type="entry name" value="SBP"/>
</dbReference>
<comment type="similarity">
    <text evidence="1">Belongs to the bacterial solute-binding protein 1 family.</text>
</comment>
<name>A0A6J4RL07_9ACTN</name>
<dbReference type="SUPFAM" id="SSF53850">
    <property type="entry name" value="Periplasmic binding protein-like II"/>
    <property type="match status" value="1"/>
</dbReference>
<reference evidence="4" key="1">
    <citation type="submission" date="2020-02" db="EMBL/GenBank/DDBJ databases">
        <authorList>
            <person name="Meier V. D."/>
        </authorList>
    </citation>
    <scope>NUCLEOTIDE SEQUENCE</scope>
    <source>
        <strain evidence="4">AVDCRST_MAG53</strain>
    </source>
</reference>
<proteinExistence type="inferred from homology"/>
<organism evidence="4">
    <name type="scientific">uncultured Solirubrobacteraceae bacterium</name>
    <dbReference type="NCBI Taxonomy" id="1162706"/>
    <lineage>
        <taxon>Bacteria</taxon>
        <taxon>Bacillati</taxon>
        <taxon>Actinomycetota</taxon>
        <taxon>Thermoleophilia</taxon>
        <taxon>Solirubrobacterales</taxon>
        <taxon>Solirubrobacteraceae</taxon>
        <taxon>environmental samples</taxon>
    </lineage>
</organism>
<keyword evidence="2" id="KW-0813">Transport</keyword>
<gene>
    <name evidence="4" type="ORF">AVDCRST_MAG53-1382</name>
</gene>
<keyword evidence="3" id="KW-0732">Signal</keyword>
<accession>A0A6J4RL07</accession>
<dbReference type="AlphaFoldDB" id="A0A6J4RL07"/>
<dbReference type="EMBL" id="CADCVR010000001">
    <property type="protein sequence ID" value="CAA9471992.1"/>
    <property type="molecule type" value="Genomic_DNA"/>
</dbReference>
<feature type="chain" id="PRO_5026677138" evidence="3">
    <location>
        <begin position="30"/>
        <end position="451"/>
    </location>
</feature>
<protein>
    <submittedName>
        <fullName evidence="4">Alpha-glucosides-binding periplasmic protein AglE</fullName>
    </submittedName>
</protein>